<dbReference type="InterPro" id="IPR023011">
    <property type="entry name" value="ATP_synth_F0_asu_AS"/>
</dbReference>
<evidence type="ECO:0000256" key="9">
    <source>
        <dbReference type="ARBA" id="ARBA00023065"/>
    </source>
</evidence>
<keyword evidence="7 12" id="KW-0375">Hydrogen ion transport</keyword>
<dbReference type="Gene3D" id="1.20.120.220">
    <property type="entry name" value="ATP synthase, F0 complex, subunit A"/>
    <property type="match status" value="1"/>
</dbReference>
<keyword evidence="5 12" id="KW-0138">CF(0)</keyword>
<feature type="transmembrane region" description="Helical" evidence="12">
    <location>
        <begin position="91"/>
        <end position="108"/>
    </location>
</feature>
<keyword evidence="11 12" id="KW-0066">ATP synthesis</keyword>
<evidence type="ECO:0000256" key="3">
    <source>
        <dbReference type="ARBA" id="ARBA00022448"/>
    </source>
</evidence>
<dbReference type="NCBIfam" id="TIGR01131">
    <property type="entry name" value="ATP_synt_6_or_A"/>
    <property type="match status" value="1"/>
</dbReference>
<keyword evidence="9 12" id="KW-0406">Ion transport</keyword>
<evidence type="ECO:0000256" key="5">
    <source>
        <dbReference type="ARBA" id="ARBA00022547"/>
    </source>
</evidence>
<name>I7ZJX9_9GAMM</name>
<dbReference type="Pfam" id="PF00119">
    <property type="entry name" value="ATP-synt_A"/>
    <property type="match status" value="1"/>
</dbReference>
<proteinExistence type="inferred from homology"/>
<feature type="transmembrane region" description="Helical" evidence="12">
    <location>
        <begin position="146"/>
        <end position="165"/>
    </location>
</feature>
<comment type="subcellular location">
    <subcellularLocation>
        <location evidence="12 13">Cell membrane</location>
        <topology evidence="12 13">Multi-pass membrane protein</topology>
    </subcellularLocation>
    <subcellularLocation>
        <location evidence="1">Membrane</location>
        <topology evidence="1">Multi-pass membrane protein</topology>
    </subcellularLocation>
</comment>
<dbReference type="InterPro" id="IPR035908">
    <property type="entry name" value="F0_ATP_A_sf"/>
</dbReference>
<dbReference type="EMBL" id="AKGD01000001">
    <property type="protein sequence ID" value="EIT72052.1"/>
    <property type="molecule type" value="Genomic_DNA"/>
</dbReference>
<dbReference type="CDD" id="cd00310">
    <property type="entry name" value="ATP-synt_Fo_a_6"/>
    <property type="match status" value="1"/>
</dbReference>
<keyword evidence="15" id="KW-1185">Reference proteome</keyword>
<gene>
    <name evidence="12" type="primary">atpB</name>
    <name evidence="14" type="ORF">WQQ_21890</name>
</gene>
<dbReference type="InterPro" id="IPR000568">
    <property type="entry name" value="ATP_synth_F0_asu"/>
</dbReference>
<evidence type="ECO:0000256" key="1">
    <source>
        <dbReference type="ARBA" id="ARBA00004141"/>
    </source>
</evidence>
<dbReference type="OrthoDB" id="9789241at2"/>
<comment type="function">
    <text evidence="12 13">Key component of the proton channel; it plays a direct role in the translocation of protons across the membrane.</text>
</comment>
<dbReference type="PROSITE" id="PS00449">
    <property type="entry name" value="ATPASE_A"/>
    <property type="match status" value="1"/>
</dbReference>
<evidence type="ECO:0000256" key="12">
    <source>
        <dbReference type="HAMAP-Rule" id="MF_01393"/>
    </source>
</evidence>
<dbReference type="InterPro" id="IPR045082">
    <property type="entry name" value="ATP_syn_F0_a_bact/chloroplast"/>
</dbReference>
<evidence type="ECO:0000256" key="6">
    <source>
        <dbReference type="ARBA" id="ARBA00022692"/>
    </source>
</evidence>
<sequence>MASAEKTPAEYVTHHLQHLTYAGDDKFISLTAWHLDTLIFSTVLGLIFLTLFRYVAVRATSGVPGKLQAAIEFIVEFVDNSVKDSFHGNRAFVAPLALTIFVWVFLWNCMDLLPVDLLPEIWAQVSAAAGHDPHHAYLRVVPSADMSATFALSISVFILIFVYSFKGKGAGGFAKEFLTHPFGAYMLPANVLLNCVEYLARPMSLALRLFGNLYAGELIFILIALLGMAWTGPNALSIGLFGGQIIAGLAWALFHILVVTLQAFIFMTLTIVYLSMAYEHH</sequence>
<dbReference type="GO" id="GO:0045259">
    <property type="term" value="C:proton-transporting ATP synthase complex"/>
    <property type="evidence" value="ECO:0007669"/>
    <property type="project" value="UniProtKB-KW"/>
</dbReference>
<dbReference type="PATRIC" id="fig|1172194.4.peg.2114"/>
<feature type="transmembrane region" description="Helical" evidence="12">
    <location>
        <begin position="209"/>
        <end position="230"/>
    </location>
</feature>
<keyword evidence="8 12" id="KW-1133">Transmembrane helix</keyword>
<feature type="transmembrane region" description="Helical" evidence="12">
    <location>
        <begin position="250"/>
        <end position="274"/>
    </location>
</feature>
<evidence type="ECO:0000256" key="10">
    <source>
        <dbReference type="ARBA" id="ARBA00023136"/>
    </source>
</evidence>
<organism evidence="14 15">
    <name type="scientific">Hydrocarboniphaga effusa AP103</name>
    <dbReference type="NCBI Taxonomy" id="1172194"/>
    <lineage>
        <taxon>Bacteria</taxon>
        <taxon>Pseudomonadati</taxon>
        <taxon>Pseudomonadota</taxon>
        <taxon>Gammaproteobacteria</taxon>
        <taxon>Nevskiales</taxon>
        <taxon>Nevskiaceae</taxon>
        <taxon>Hydrocarboniphaga</taxon>
    </lineage>
</organism>
<dbReference type="PANTHER" id="PTHR42823:SF3">
    <property type="entry name" value="ATP SYNTHASE SUBUNIT A, CHLOROPLASTIC"/>
    <property type="match status" value="1"/>
</dbReference>
<dbReference type="PANTHER" id="PTHR42823">
    <property type="entry name" value="ATP SYNTHASE SUBUNIT A, CHLOROPLASTIC"/>
    <property type="match status" value="1"/>
</dbReference>
<dbReference type="SUPFAM" id="SSF81336">
    <property type="entry name" value="F1F0 ATP synthase subunit A"/>
    <property type="match status" value="1"/>
</dbReference>
<dbReference type="Proteomes" id="UP000003704">
    <property type="component" value="Unassembled WGS sequence"/>
</dbReference>
<evidence type="ECO:0000256" key="13">
    <source>
        <dbReference type="RuleBase" id="RU000483"/>
    </source>
</evidence>
<evidence type="ECO:0000256" key="4">
    <source>
        <dbReference type="ARBA" id="ARBA00022475"/>
    </source>
</evidence>
<dbReference type="NCBIfam" id="NF004477">
    <property type="entry name" value="PRK05815.1-1"/>
    <property type="match status" value="1"/>
</dbReference>
<dbReference type="HAMAP" id="MF_01393">
    <property type="entry name" value="ATP_synth_a_bact"/>
    <property type="match status" value="1"/>
</dbReference>
<keyword evidence="3 12" id="KW-0813">Transport</keyword>
<comment type="caution">
    <text evidence="14">The sequence shown here is derived from an EMBL/GenBank/DDBJ whole genome shotgun (WGS) entry which is preliminary data.</text>
</comment>
<dbReference type="STRING" id="1172194.WQQ_21890"/>
<dbReference type="GO" id="GO:0046933">
    <property type="term" value="F:proton-transporting ATP synthase activity, rotational mechanism"/>
    <property type="evidence" value="ECO:0007669"/>
    <property type="project" value="UniProtKB-UniRule"/>
</dbReference>
<accession>I7ZJX9</accession>
<keyword evidence="10 12" id="KW-0472">Membrane</keyword>
<evidence type="ECO:0000256" key="7">
    <source>
        <dbReference type="ARBA" id="ARBA00022781"/>
    </source>
</evidence>
<dbReference type="FunFam" id="1.20.120.220:FF:000002">
    <property type="entry name" value="ATP synthase subunit a"/>
    <property type="match status" value="1"/>
</dbReference>
<dbReference type="AlphaFoldDB" id="I7ZJX9"/>
<dbReference type="RefSeq" id="WP_007185132.1">
    <property type="nucleotide sequence ID" value="NZ_AKGD01000001.1"/>
</dbReference>
<evidence type="ECO:0000256" key="2">
    <source>
        <dbReference type="ARBA" id="ARBA00006810"/>
    </source>
</evidence>
<dbReference type="GO" id="GO:0042777">
    <property type="term" value="P:proton motive force-driven plasma membrane ATP synthesis"/>
    <property type="evidence" value="ECO:0007669"/>
    <property type="project" value="TreeGrafter"/>
</dbReference>
<evidence type="ECO:0000256" key="8">
    <source>
        <dbReference type="ARBA" id="ARBA00022989"/>
    </source>
</evidence>
<reference evidence="14 15" key="1">
    <citation type="journal article" date="2012" name="J. Bacteriol.">
        <title>Genome Sequence of n-Alkane-Degrading Hydrocarboniphaga effusa Strain AP103T (ATCC BAA-332T).</title>
        <authorList>
            <person name="Chang H.K."/>
            <person name="Zylstra G.J."/>
            <person name="Chae J.C."/>
        </authorList>
    </citation>
    <scope>NUCLEOTIDE SEQUENCE [LARGE SCALE GENOMIC DNA]</scope>
    <source>
        <strain evidence="14 15">AP103</strain>
    </source>
</reference>
<evidence type="ECO:0000313" key="14">
    <source>
        <dbReference type="EMBL" id="EIT72052.1"/>
    </source>
</evidence>
<keyword evidence="6 12" id="KW-0812">Transmembrane</keyword>
<dbReference type="GO" id="GO:0005886">
    <property type="term" value="C:plasma membrane"/>
    <property type="evidence" value="ECO:0007669"/>
    <property type="project" value="UniProtKB-SubCell"/>
</dbReference>
<comment type="similarity">
    <text evidence="2 12 13">Belongs to the ATPase A chain family.</text>
</comment>
<protein>
    <recommendedName>
        <fullName evidence="12 13">ATP synthase subunit a</fullName>
    </recommendedName>
    <alternativeName>
        <fullName evidence="12">ATP synthase F0 sector subunit a</fullName>
    </alternativeName>
    <alternativeName>
        <fullName evidence="12">F-ATPase subunit 6</fullName>
    </alternativeName>
</protein>
<evidence type="ECO:0000256" key="11">
    <source>
        <dbReference type="ARBA" id="ARBA00023310"/>
    </source>
</evidence>
<evidence type="ECO:0000313" key="15">
    <source>
        <dbReference type="Proteomes" id="UP000003704"/>
    </source>
</evidence>
<feature type="transmembrane region" description="Helical" evidence="12">
    <location>
        <begin position="38"/>
        <end position="56"/>
    </location>
</feature>
<keyword evidence="4 12" id="KW-1003">Cell membrane</keyword>